<dbReference type="RefSeq" id="WP_072558389.1">
    <property type="nucleotide sequence ID" value="NZ_CP018154.1"/>
</dbReference>
<reference evidence="3 4" key="1">
    <citation type="submission" date="2016-11" db="EMBL/GenBank/DDBJ databases">
        <title>Sphingorhabdus sp. LPB0140, isolated from marine environment.</title>
        <authorList>
            <person name="Kim E."/>
            <person name="Yi H."/>
        </authorList>
    </citation>
    <scope>NUCLEOTIDE SEQUENCE [LARGE SCALE GENOMIC DNA]</scope>
    <source>
        <strain evidence="3 4">LPB0140</strain>
    </source>
</reference>
<dbReference type="Gene3D" id="2.30.30.90">
    <property type="match status" value="1"/>
</dbReference>
<dbReference type="OrthoDB" id="7173531at2"/>
<dbReference type="GO" id="GO:0046914">
    <property type="term" value="F:transition metal ion binding"/>
    <property type="evidence" value="ECO:0007669"/>
    <property type="project" value="InterPro"/>
</dbReference>
<evidence type="ECO:0000256" key="1">
    <source>
        <dbReference type="ARBA" id="ARBA00023004"/>
    </source>
</evidence>
<sequence>MTLDTFSPNIAAIIDGINWHNLKENEAHRLRSFGFEEGASIYVRHRGILFWRDPIVVQIGRMTIALRAKTARHIMLRPAENQDIGHG</sequence>
<keyword evidence="1" id="KW-0408">Iron</keyword>
<name>A0A1L3J9H7_9SPHN</name>
<proteinExistence type="predicted"/>
<dbReference type="KEGG" id="sphl:LPB140_01620"/>
<evidence type="ECO:0000313" key="4">
    <source>
        <dbReference type="Proteomes" id="UP000242561"/>
    </source>
</evidence>
<dbReference type="InterPro" id="IPR038157">
    <property type="entry name" value="FeoA_core_dom"/>
</dbReference>
<feature type="domain" description="Ferrous iron transporter FeoA-like" evidence="2">
    <location>
        <begin position="1"/>
        <end position="78"/>
    </location>
</feature>
<protein>
    <recommendedName>
        <fullName evidence="2">Ferrous iron transporter FeoA-like domain-containing protein</fullName>
    </recommendedName>
</protein>
<keyword evidence="4" id="KW-1185">Reference proteome</keyword>
<dbReference type="EMBL" id="CP018154">
    <property type="protein sequence ID" value="APG61743.1"/>
    <property type="molecule type" value="Genomic_DNA"/>
</dbReference>
<evidence type="ECO:0000259" key="2">
    <source>
        <dbReference type="SMART" id="SM00899"/>
    </source>
</evidence>
<accession>A0A1L3J9H7</accession>
<evidence type="ECO:0000313" key="3">
    <source>
        <dbReference type="EMBL" id="APG61743.1"/>
    </source>
</evidence>
<dbReference type="Proteomes" id="UP000242561">
    <property type="component" value="Chromosome"/>
</dbReference>
<dbReference type="AlphaFoldDB" id="A0A1L3J9H7"/>
<gene>
    <name evidence="3" type="ORF">LPB140_01620</name>
</gene>
<dbReference type="SUPFAM" id="SSF50037">
    <property type="entry name" value="C-terminal domain of transcriptional repressors"/>
    <property type="match status" value="1"/>
</dbReference>
<dbReference type="SMART" id="SM00899">
    <property type="entry name" value="FeoA"/>
    <property type="match status" value="1"/>
</dbReference>
<dbReference type="Pfam" id="PF04023">
    <property type="entry name" value="FeoA"/>
    <property type="match status" value="1"/>
</dbReference>
<dbReference type="InterPro" id="IPR008988">
    <property type="entry name" value="Transcriptional_repressor_C"/>
</dbReference>
<organism evidence="3 4">
    <name type="scientific">Sphingorhabdus lutea</name>
    <dbReference type="NCBI Taxonomy" id="1913578"/>
    <lineage>
        <taxon>Bacteria</taxon>
        <taxon>Pseudomonadati</taxon>
        <taxon>Pseudomonadota</taxon>
        <taxon>Alphaproteobacteria</taxon>
        <taxon>Sphingomonadales</taxon>
        <taxon>Sphingomonadaceae</taxon>
        <taxon>Sphingorhabdus</taxon>
    </lineage>
</organism>
<dbReference type="InterPro" id="IPR007167">
    <property type="entry name" value="Fe-transptr_FeoA-like"/>
</dbReference>
<dbReference type="STRING" id="1913578.LPB140_01620"/>